<name>A0A348AHH4_9FIRM</name>
<reference evidence="10 11" key="1">
    <citation type="journal article" date="2018" name="Int. J. Syst. Evol. Microbiol.">
        <title>Methylomusa anaerophila gen. nov., sp. nov., an anaerobic methanol-utilizing bacterium isolated from a microbial fuel cell.</title>
        <authorList>
            <person name="Amano N."/>
            <person name="Yamamuro A."/>
            <person name="Miyahara M."/>
            <person name="Kouzuma A."/>
            <person name="Abe T."/>
            <person name="Watanabe K."/>
        </authorList>
    </citation>
    <scope>NUCLEOTIDE SEQUENCE [LARGE SCALE GENOMIC DNA]</scope>
    <source>
        <strain evidence="10 11">MMFC1</strain>
    </source>
</reference>
<dbReference type="InterPro" id="IPR015856">
    <property type="entry name" value="ABC_transpr_CbiO/EcfA_su"/>
</dbReference>
<keyword evidence="4" id="KW-1003">Cell membrane</keyword>
<dbReference type="KEGG" id="mana:MAMMFC1_01173"/>
<keyword evidence="3" id="KW-0813">Transport</keyword>
<sequence>MFAVEFAGFAYAYPESGVILNDINLTIPRGTFTVITGPSGAGKTTLALAVAGVIPHYFGGRQAGCVRVGGINTADSGMGELASQVGTVLADYESQMVAMTVAEEVAFSLETVGLSRREMDERIDQALAMVGLNGRQSCPVTDLSGGQKQRLVIASVLALAPDILVLDEPASALDPEGAAGIYELLAALNKQGKTIIAVEHHLDRVLPYADQIVLLQDGRIAKAGLAGEVIRHMWAQENLRPGVPALWKIKLSLEEKLGLKLRDWLTDEQAMAELKSMTDRQGGEEVKSA</sequence>
<evidence type="ECO:0000256" key="7">
    <source>
        <dbReference type="ARBA" id="ARBA00022967"/>
    </source>
</evidence>
<accession>A0A348AHH4</accession>
<dbReference type="GO" id="GO:0016887">
    <property type="term" value="F:ATP hydrolysis activity"/>
    <property type="evidence" value="ECO:0007669"/>
    <property type="project" value="InterPro"/>
</dbReference>
<keyword evidence="11" id="KW-1185">Reference proteome</keyword>
<dbReference type="SUPFAM" id="SSF52540">
    <property type="entry name" value="P-loop containing nucleoside triphosphate hydrolases"/>
    <property type="match status" value="1"/>
</dbReference>
<proteinExistence type="inferred from homology"/>
<dbReference type="OrthoDB" id="197875at2"/>
<evidence type="ECO:0000256" key="4">
    <source>
        <dbReference type="ARBA" id="ARBA00022475"/>
    </source>
</evidence>
<dbReference type="InterPro" id="IPR027417">
    <property type="entry name" value="P-loop_NTPase"/>
</dbReference>
<feature type="domain" description="ABC transporter" evidence="9">
    <location>
        <begin position="4"/>
        <end position="242"/>
    </location>
</feature>
<gene>
    <name evidence="10" type="primary">ecfA1_1</name>
    <name evidence="10" type="ORF">MAMMFC1_01173</name>
</gene>
<keyword evidence="10" id="KW-0378">Hydrolase</keyword>
<evidence type="ECO:0000256" key="1">
    <source>
        <dbReference type="ARBA" id="ARBA00004202"/>
    </source>
</evidence>
<dbReference type="SMART" id="SM00382">
    <property type="entry name" value="AAA"/>
    <property type="match status" value="1"/>
</dbReference>
<protein>
    <submittedName>
        <fullName evidence="10">Energy-coupling factor transporter ATP-binding protein EcfA1</fullName>
        <ecNumber evidence="10">3.6.3.-</ecNumber>
    </submittedName>
</protein>
<keyword evidence="5" id="KW-0547">Nucleotide-binding</keyword>
<dbReference type="GO" id="GO:0005524">
    <property type="term" value="F:ATP binding"/>
    <property type="evidence" value="ECO:0007669"/>
    <property type="project" value="UniProtKB-KW"/>
</dbReference>
<dbReference type="EC" id="3.6.3.-" evidence="10"/>
<dbReference type="PROSITE" id="PS50893">
    <property type="entry name" value="ABC_TRANSPORTER_2"/>
    <property type="match status" value="1"/>
</dbReference>
<dbReference type="EMBL" id="AP018449">
    <property type="protein sequence ID" value="BBB90522.1"/>
    <property type="molecule type" value="Genomic_DNA"/>
</dbReference>
<dbReference type="Proteomes" id="UP000276437">
    <property type="component" value="Chromosome"/>
</dbReference>
<dbReference type="InterPro" id="IPR003439">
    <property type="entry name" value="ABC_transporter-like_ATP-bd"/>
</dbReference>
<dbReference type="GO" id="GO:0042626">
    <property type="term" value="F:ATPase-coupled transmembrane transporter activity"/>
    <property type="evidence" value="ECO:0007669"/>
    <property type="project" value="TreeGrafter"/>
</dbReference>
<dbReference type="PANTHER" id="PTHR43553:SF24">
    <property type="entry name" value="ENERGY-COUPLING FACTOR TRANSPORTER ATP-BINDING PROTEIN ECFA1"/>
    <property type="match status" value="1"/>
</dbReference>
<keyword evidence="8" id="KW-0472">Membrane</keyword>
<comment type="similarity">
    <text evidence="2">Belongs to the ABC transporter superfamily.</text>
</comment>
<evidence type="ECO:0000313" key="11">
    <source>
        <dbReference type="Proteomes" id="UP000276437"/>
    </source>
</evidence>
<evidence type="ECO:0000256" key="3">
    <source>
        <dbReference type="ARBA" id="ARBA00022448"/>
    </source>
</evidence>
<evidence type="ECO:0000256" key="2">
    <source>
        <dbReference type="ARBA" id="ARBA00005417"/>
    </source>
</evidence>
<dbReference type="InterPro" id="IPR050095">
    <property type="entry name" value="ECF_ABC_transporter_ATP-bd"/>
</dbReference>
<organism evidence="10 11">
    <name type="scientific">Methylomusa anaerophila</name>
    <dbReference type="NCBI Taxonomy" id="1930071"/>
    <lineage>
        <taxon>Bacteria</taxon>
        <taxon>Bacillati</taxon>
        <taxon>Bacillota</taxon>
        <taxon>Negativicutes</taxon>
        <taxon>Selenomonadales</taxon>
        <taxon>Sporomusaceae</taxon>
        <taxon>Methylomusa</taxon>
    </lineage>
</organism>
<dbReference type="Gene3D" id="3.40.50.300">
    <property type="entry name" value="P-loop containing nucleotide triphosphate hydrolases"/>
    <property type="match status" value="1"/>
</dbReference>
<dbReference type="GO" id="GO:0043190">
    <property type="term" value="C:ATP-binding cassette (ABC) transporter complex"/>
    <property type="evidence" value="ECO:0007669"/>
    <property type="project" value="TreeGrafter"/>
</dbReference>
<evidence type="ECO:0000259" key="9">
    <source>
        <dbReference type="PROSITE" id="PS50893"/>
    </source>
</evidence>
<dbReference type="AlphaFoldDB" id="A0A348AHH4"/>
<evidence type="ECO:0000256" key="5">
    <source>
        <dbReference type="ARBA" id="ARBA00022741"/>
    </source>
</evidence>
<dbReference type="PROSITE" id="PS00211">
    <property type="entry name" value="ABC_TRANSPORTER_1"/>
    <property type="match status" value="1"/>
</dbReference>
<comment type="subcellular location">
    <subcellularLocation>
        <location evidence="1">Cell membrane</location>
        <topology evidence="1">Peripheral membrane protein</topology>
    </subcellularLocation>
</comment>
<dbReference type="InterPro" id="IPR017871">
    <property type="entry name" value="ABC_transporter-like_CS"/>
</dbReference>
<keyword evidence="7" id="KW-1278">Translocase</keyword>
<evidence type="ECO:0000313" key="10">
    <source>
        <dbReference type="EMBL" id="BBB90522.1"/>
    </source>
</evidence>
<dbReference type="CDD" id="cd03225">
    <property type="entry name" value="ABC_cobalt_CbiO_domain1"/>
    <property type="match status" value="1"/>
</dbReference>
<dbReference type="PANTHER" id="PTHR43553">
    <property type="entry name" value="HEAVY METAL TRANSPORTER"/>
    <property type="match status" value="1"/>
</dbReference>
<evidence type="ECO:0000256" key="6">
    <source>
        <dbReference type="ARBA" id="ARBA00022840"/>
    </source>
</evidence>
<evidence type="ECO:0000256" key="8">
    <source>
        <dbReference type="ARBA" id="ARBA00023136"/>
    </source>
</evidence>
<dbReference type="RefSeq" id="WP_126307281.1">
    <property type="nucleotide sequence ID" value="NZ_AP018449.1"/>
</dbReference>
<dbReference type="Pfam" id="PF00005">
    <property type="entry name" value="ABC_tran"/>
    <property type="match status" value="1"/>
</dbReference>
<keyword evidence="6 10" id="KW-0067">ATP-binding</keyword>
<dbReference type="InterPro" id="IPR003593">
    <property type="entry name" value="AAA+_ATPase"/>
</dbReference>